<evidence type="ECO:0000313" key="2">
    <source>
        <dbReference type="Proteomes" id="UP001596004"/>
    </source>
</evidence>
<comment type="caution">
    <text evidence="1">The sequence shown here is derived from an EMBL/GenBank/DDBJ whole genome shotgun (WGS) entry which is preliminary data.</text>
</comment>
<sequence>MRTIPIPVDTNKLQFTCVKAARPRLVNKDTGEIKRDKHGNIVYEVTVSVEDDFGRLELLKIGTSVEPDITAGDEVTPVNLIGYVWEQTIQGASRWGIAYKATDFVRTAPGMPQQVA</sequence>
<dbReference type="EMBL" id="JBHSFP010000029">
    <property type="protein sequence ID" value="MFC4535289.1"/>
    <property type="molecule type" value="Genomic_DNA"/>
</dbReference>
<reference evidence="2" key="1">
    <citation type="journal article" date="2019" name="Int. J. Syst. Evol. Microbiol.">
        <title>The Global Catalogue of Microorganisms (GCM) 10K type strain sequencing project: providing services to taxonomists for standard genome sequencing and annotation.</title>
        <authorList>
            <consortium name="The Broad Institute Genomics Platform"/>
            <consortium name="The Broad Institute Genome Sequencing Center for Infectious Disease"/>
            <person name="Wu L."/>
            <person name="Ma J."/>
        </authorList>
    </citation>
    <scope>NUCLEOTIDE SEQUENCE [LARGE SCALE GENOMIC DNA]</scope>
    <source>
        <strain evidence="2">CGMCC 4.7132</strain>
    </source>
</reference>
<organism evidence="1 2">
    <name type="scientific">Sphaerisporangium dianthi</name>
    <dbReference type="NCBI Taxonomy" id="1436120"/>
    <lineage>
        <taxon>Bacteria</taxon>
        <taxon>Bacillati</taxon>
        <taxon>Actinomycetota</taxon>
        <taxon>Actinomycetes</taxon>
        <taxon>Streptosporangiales</taxon>
        <taxon>Streptosporangiaceae</taxon>
        <taxon>Sphaerisporangium</taxon>
    </lineage>
</organism>
<keyword evidence="2" id="KW-1185">Reference proteome</keyword>
<gene>
    <name evidence="1" type="ORF">ACFO60_31385</name>
</gene>
<dbReference type="Proteomes" id="UP001596004">
    <property type="component" value="Unassembled WGS sequence"/>
</dbReference>
<proteinExistence type="predicted"/>
<protein>
    <recommendedName>
        <fullName evidence="3">Regulatory protein</fullName>
    </recommendedName>
</protein>
<dbReference type="RefSeq" id="WP_380847543.1">
    <property type="nucleotide sequence ID" value="NZ_JBHSFP010000029.1"/>
</dbReference>
<accession>A0ABV9CQE8</accession>
<evidence type="ECO:0000313" key="1">
    <source>
        <dbReference type="EMBL" id="MFC4535289.1"/>
    </source>
</evidence>
<name>A0ABV9CQE8_9ACTN</name>
<evidence type="ECO:0008006" key="3">
    <source>
        <dbReference type="Google" id="ProtNLM"/>
    </source>
</evidence>